<evidence type="ECO:0000256" key="6">
    <source>
        <dbReference type="ARBA" id="ARBA00023014"/>
    </source>
</evidence>
<organism evidence="9 10">
    <name type="scientific">Arthrobacter mobilis</name>
    <dbReference type="NCBI Taxonomy" id="2724944"/>
    <lineage>
        <taxon>Bacteria</taxon>
        <taxon>Bacillati</taxon>
        <taxon>Actinomycetota</taxon>
        <taxon>Actinomycetes</taxon>
        <taxon>Micrococcales</taxon>
        <taxon>Micrococcaceae</taxon>
        <taxon>Arthrobacter</taxon>
    </lineage>
</organism>
<evidence type="ECO:0000256" key="2">
    <source>
        <dbReference type="ARBA" id="ARBA00022448"/>
    </source>
</evidence>
<name>A0A7X6HDL6_9MICC</name>
<evidence type="ECO:0000313" key="9">
    <source>
        <dbReference type="EMBL" id="NKX55183.1"/>
    </source>
</evidence>
<evidence type="ECO:0000256" key="5">
    <source>
        <dbReference type="ARBA" id="ARBA00023004"/>
    </source>
</evidence>
<evidence type="ECO:0000256" key="4">
    <source>
        <dbReference type="ARBA" id="ARBA00022982"/>
    </source>
</evidence>
<dbReference type="SUPFAM" id="SSF54862">
    <property type="entry name" value="4Fe-4S ferredoxins"/>
    <property type="match status" value="1"/>
</dbReference>
<dbReference type="AlphaFoldDB" id="A0A7X6HDL6"/>
<evidence type="ECO:0000313" key="10">
    <source>
        <dbReference type="Proteomes" id="UP000544090"/>
    </source>
</evidence>
<dbReference type="EMBL" id="JAAZSQ010000010">
    <property type="protein sequence ID" value="NKX55183.1"/>
    <property type="molecule type" value="Genomic_DNA"/>
</dbReference>
<dbReference type="Pfam" id="PF13459">
    <property type="entry name" value="Fer4_15"/>
    <property type="match status" value="1"/>
</dbReference>
<dbReference type="GO" id="GO:0005506">
    <property type="term" value="F:iron ion binding"/>
    <property type="evidence" value="ECO:0007669"/>
    <property type="project" value="UniProtKB-UniRule"/>
</dbReference>
<evidence type="ECO:0000256" key="7">
    <source>
        <dbReference type="ARBA" id="ARBA00023291"/>
    </source>
</evidence>
<dbReference type="InterPro" id="IPR001080">
    <property type="entry name" value="3Fe4S_ferredoxin"/>
</dbReference>
<dbReference type="InterPro" id="IPR051269">
    <property type="entry name" value="Fe-S_cluster_ET"/>
</dbReference>
<keyword evidence="6 8" id="KW-0411">Iron-sulfur</keyword>
<keyword evidence="4 8" id="KW-0249">Electron transport</keyword>
<proteinExistence type="predicted"/>
<dbReference type="PRINTS" id="PR00352">
    <property type="entry name" value="3FE4SFRDOXIN"/>
</dbReference>
<protein>
    <recommendedName>
        <fullName evidence="8">Ferredoxin</fullName>
    </recommendedName>
</protein>
<dbReference type="Gene3D" id="3.30.70.20">
    <property type="match status" value="1"/>
</dbReference>
<evidence type="ECO:0000256" key="1">
    <source>
        <dbReference type="ARBA" id="ARBA00001927"/>
    </source>
</evidence>
<keyword evidence="2 8" id="KW-0813">Transport</keyword>
<keyword evidence="10" id="KW-1185">Reference proteome</keyword>
<keyword evidence="3 8" id="KW-0479">Metal-binding</keyword>
<evidence type="ECO:0000256" key="3">
    <source>
        <dbReference type="ARBA" id="ARBA00022723"/>
    </source>
</evidence>
<keyword evidence="5 8" id="KW-0408">Iron</keyword>
<comment type="cofactor">
    <cofactor evidence="1">
        <name>[3Fe-4S] cluster</name>
        <dbReference type="ChEBI" id="CHEBI:21137"/>
    </cofactor>
</comment>
<dbReference type="PANTHER" id="PTHR36923">
    <property type="entry name" value="FERREDOXIN"/>
    <property type="match status" value="1"/>
</dbReference>
<comment type="caution">
    <text evidence="9">The sequence shown here is derived from an EMBL/GenBank/DDBJ whole genome shotgun (WGS) entry which is preliminary data.</text>
</comment>
<keyword evidence="7" id="KW-0003">3Fe-4S</keyword>
<evidence type="ECO:0000256" key="8">
    <source>
        <dbReference type="RuleBase" id="RU368020"/>
    </source>
</evidence>
<gene>
    <name evidence="9" type="ORF">HGG74_11635</name>
</gene>
<dbReference type="RefSeq" id="WP_168486523.1">
    <property type="nucleotide sequence ID" value="NZ_JAAZSQ010000010.1"/>
</dbReference>
<accession>A0A7X6HDL6</accession>
<dbReference type="Proteomes" id="UP000544090">
    <property type="component" value="Unassembled WGS sequence"/>
</dbReference>
<comment type="function">
    <text evidence="8">Ferredoxins are iron-sulfur proteins that transfer electrons in a wide variety of metabolic reactions.</text>
</comment>
<dbReference type="PANTHER" id="PTHR36923:SF3">
    <property type="entry name" value="FERREDOXIN"/>
    <property type="match status" value="1"/>
</dbReference>
<sequence length="63" mass="6977">MKTIDVDRSLCDNHGQCAIAAPAVFRMNSDGVLEYEETFDDALLDEVEEAVDVCPVQAIFLKD</sequence>
<dbReference type="GO" id="GO:0051538">
    <property type="term" value="F:3 iron, 4 sulfur cluster binding"/>
    <property type="evidence" value="ECO:0007669"/>
    <property type="project" value="UniProtKB-KW"/>
</dbReference>
<reference evidence="9 10" key="1">
    <citation type="submission" date="2020-04" db="EMBL/GenBank/DDBJ databases">
        <title>Arthrobacter sp. nov.</title>
        <authorList>
            <person name="Liu S."/>
        </authorList>
    </citation>
    <scope>NUCLEOTIDE SEQUENCE [LARGE SCALE GENOMIC DNA]</scope>
    <source>
        <strain evidence="9 10">E918</strain>
    </source>
</reference>
<dbReference type="GO" id="GO:0009055">
    <property type="term" value="F:electron transfer activity"/>
    <property type="evidence" value="ECO:0007669"/>
    <property type="project" value="UniProtKB-UniRule"/>
</dbReference>